<evidence type="ECO:0000256" key="7">
    <source>
        <dbReference type="SAM" id="Phobius"/>
    </source>
</evidence>
<protein>
    <submittedName>
        <fullName evidence="9">MFS transporter</fullName>
    </submittedName>
</protein>
<accession>A0A8B3FPT0</accession>
<dbReference type="Pfam" id="PF11700">
    <property type="entry name" value="ATG22"/>
    <property type="match status" value="1"/>
</dbReference>
<evidence type="ECO:0000259" key="8">
    <source>
        <dbReference type="PROSITE" id="PS50850"/>
    </source>
</evidence>
<organism evidence="9 10">
    <name type="scientific">Propionibacterium australiense</name>
    <dbReference type="NCBI Taxonomy" id="119981"/>
    <lineage>
        <taxon>Bacteria</taxon>
        <taxon>Bacillati</taxon>
        <taxon>Actinomycetota</taxon>
        <taxon>Actinomycetes</taxon>
        <taxon>Propionibacteriales</taxon>
        <taxon>Propionibacteriaceae</taxon>
        <taxon>Propionibacterium</taxon>
    </lineage>
</organism>
<feature type="transmembrane region" description="Helical" evidence="7">
    <location>
        <begin position="326"/>
        <end position="345"/>
    </location>
</feature>
<sequence length="468" mass="48538">MSSASTPAPDGPAASPAVVAPPRTASRARVLAWALWDWGTQPWNTVVTTFVFSVYLVGPSFGSANHTAYVQSVCMTVASVAIALIAPVLGQNTDRTGRTMSTLRVLTWAVALINAALFLIADEPAYLWAGFIMLGLGTVASEVAGSVYNGVIDRVSTPQNVGRVSGLGWGMGYLGGIVALLIIYLGFIAPDVGLFGVTTEHGMAVRTAMLLCAVWTLVFTIPTFLALRDDPAPRGERLGVIGSYRALLATIARLWRQDRHIVWFLLASALFRDGLTGIFTYGGVLARNTFGFSAGQVVVFGAAANIIAGVATICSGRLDDRVGPRAVIVGSLVMLVTLATAVFVLHARGSGVFWALGLALCVFVGPAQAASRSYLARIIPPGSSGEIFGLYATTGRVASPLAPLMFGLCVGLGARLTGAENTQYFGIIGIAVVLAAGLLVLLALVPRVAAGAGLISRPGPVPGAAPRT</sequence>
<feature type="domain" description="Major facilitator superfamily (MFS) profile" evidence="8">
    <location>
        <begin position="30"/>
        <end position="449"/>
    </location>
</feature>
<feature type="transmembrane region" description="Helical" evidence="7">
    <location>
        <begin position="424"/>
        <end position="445"/>
    </location>
</feature>
<keyword evidence="4 7" id="KW-1133">Transmembrane helix</keyword>
<evidence type="ECO:0000256" key="6">
    <source>
        <dbReference type="SAM" id="MobiDB-lite"/>
    </source>
</evidence>
<feature type="transmembrane region" description="Helical" evidence="7">
    <location>
        <begin position="261"/>
        <end position="284"/>
    </location>
</feature>
<dbReference type="InterPro" id="IPR050495">
    <property type="entry name" value="ATG22/LtaA_families"/>
</dbReference>
<evidence type="ECO:0000256" key="3">
    <source>
        <dbReference type="ARBA" id="ARBA00022692"/>
    </source>
</evidence>
<feature type="transmembrane region" description="Helical" evidence="7">
    <location>
        <begin position="207"/>
        <end position="227"/>
    </location>
</feature>
<dbReference type="PANTHER" id="PTHR23519:SF1">
    <property type="entry name" value="AUTOPHAGY-RELATED PROTEIN 22"/>
    <property type="match status" value="1"/>
</dbReference>
<dbReference type="InterPro" id="IPR036259">
    <property type="entry name" value="MFS_trans_sf"/>
</dbReference>
<dbReference type="PANTHER" id="PTHR23519">
    <property type="entry name" value="AUTOPHAGY-RELATED PROTEIN 22"/>
    <property type="match status" value="1"/>
</dbReference>
<comment type="caution">
    <text evidence="9">The sequence shown here is derived from an EMBL/GenBank/DDBJ whole genome shotgun (WGS) entry which is preliminary data.</text>
</comment>
<dbReference type="PROSITE" id="PS50850">
    <property type="entry name" value="MFS"/>
    <property type="match status" value="1"/>
</dbReference>
<dbReference type="Gene3D" id="1.20.1250.20">
    <property type="entry name" value="MFS general substrate transporter like domains"/>
    <property type="match status" value="2"/>
</dbReference>
<dbReference type="Proteomes" id="UP000279336">
    <property type="component" value="Unassembled WGS sequence"/>
</dbReference>
<gene>
    <name evidence="9" type="ORF">D7U36_00575</name>
</gene>
<feature type="transmembrane region" description="Helical" evidence="7">
    <location>
        <begin position="290"/>
        <end position="314"/>
    </location>
</feature>
<reference evidence="9 10" key="1">
    <citation type="submission" date="2018-10" db="EMBL/GenBank/DDBJ databases">
        <title>Propionibacterium australiense Genome Sequencing and Assembly.</title>
        <authorList>
            <person name="Bernier A.-M."/>
            <person name="Bernard K."/>
        </authorList>
    </citation>
    <scope>NUCLEOTIDE SEQUENCE [LARGE SCALE GENOMIC DNA]</scope>
    <source>
        <strain evidence="9 10">NML98A078</strain>
    </source>
</reference>
<feature type="transmembrane region" description="Helical" evidence="7">
    <location>
        <begin position="351"/>
        <end position="370"/>
    </location>
</feature>
<keyword evidence="3 7" id="KW-0812">Transmembrane</keyword>
<dbReference type="GO" id="GO:0022857">
    <property type="term" value="F:transmembrane transporter activity"/>
    <property type="evidence" value="ECO:0007669"/>
    <property type="project" value="InterPro"/>
</dbReference>
<feature type="transmembrane region" description="Helical" evidence="7">
    <location>
        <begin position="68"/>
        <end position="90"/>
    </location>
</feature>
<feature type="region of interest" description="Disordered" evidence="6">
    <location>
        <begin position="1"/>
        <end position="20"/>
    </location>
</feature>
<evidence type="ECO:0000256" key="4">
    <source>
        <dbReference type="ARBA" id="ARBA00022989"/>
    </source>
</evidence>
<dbReference type="OrthoDB" id="9768783at2"/>
<keyword evidence="5 7" id="KW-0472">Membrane</keyword>
<keyword evidence="2" id="KW-0813">Transport</keyword>
<dbReference type="InterPro" id="IPR024671">
    <property type="entry name" value="Atg22-like"/>
</dbReference>
<dbReference type="GO" id="GO:0005886">
    <property type="term" value="C:plasma membrane"/>
    <property type="evidence" value="ECO:0007669"/>
    <property type="project" value="UniProtKB-SubCell"/>
</dbReference>
<feature type="transmembrane region" description="Helical" evidence="7">
    <location>
        <begin position="102"/>
        <end position="121"/>
    </location>
</feature>
<feature type="transmembrane region" description="Helical" evidence="7">
    <location>
        <begin position="401"/>
        <end position="418"/>
    </location>
</feature>
<evidence type="ECO:0000313" key="9">
    <source>
        <dbReference type="EMBL" id="RLP12961.1"/>
    </source>
</evidence>
<dbReference type="SUPFAM" id="SSF103473">
    <property type="entry name" value="MFS general substrate transporter"/>
    <property type="match status" value="1"/>
</dbReference>
<evidence type="ECO:0000256" key="1">
    <source>
        <dbReference type="ARBA" id="ARBA00004651"/>
    </source>
</evidence>
<dbReference type="InterPro" id="IPR020846">
    <property type="entry name" value="MFS_dom"/>
</dbReference>
<evidence type="ECO:0000256" key="5">
    <source>
        <dbReference type="ARBA" id="ARBA00023136"/>
    </source>
</evidence>
<evidence type="ECO:0000313" key="10">
    <source>
        <dbReference type="Proteomes" id="UP000279336"/>
    </source>
</evidence>
<evidence type="ECO:0000256" key="2">
    <source>
        <dbReference type="ARBA" id="ARBA00022448"/>
    </source>
</evidence>
<comment type="subcellular location">
    <subcellularLocation>
        <location evidence="1">Cell membrane</location>
        <topology evidence="1">Multi-pass membrane protein</topology>
    </subcellularLocation>
</comment>
<name>A0A8B3FPT0_9ACTN</name>
<dbReference type="EMBL" id="RCIW01000001">
    <property type="protein sequence ID" value="RLP12961.1"/>
    <property type="molecule type" value="Genomic_DNA"/>
</dbReference>
<feature type="transmembrane region" description="Helical" evidence="7">
    <location>
        <begin position="164"/>
        <end position="187"/>
    </location>
</feature>
<dbReference type="AlphaFoldDB" id="A0A8B3FPT0"/>
<proteinExistence type="predicted"/>
<feature type="transmembrane region" description="Helical" evidence="7">
    <location>
        <begin position="127"/>
        <end position="152"/>
    </location>
</feature>